<dbReference type="AlphaFoldDB" id="A0A2U1ANM5"/>
<dbReference type="GO" id="GO:0006313">
    <property type="term" value="P:DNA transposition"/>
    <property type="evidence" value="ECO:0007669"/>
    <property type="project" value="UniProtKB-UniRule"/>
</dbReference>
<reference evidence="7 8" key="1">
    <citation type="submission" date="2018-04" db="EMBL/GenBank/DDBJ databases">
        <title>Genomic Encyclopedia of Type Strains, Phase IV (KMG-IV): sequencing the most valuable type-strain genomes for metagenomic binning, comparative biology and taxonomic classification.</title>
        <authorList>
            <person name="Goeker M."/>
        </authorList>
    </citation>
    <scope>NUCLEOTIDE SEQUENCE [LARGE SCALE GENOMIC DNA]</scope>
    <source>
        <strain evidence="7 8">DSM 14823</strain>
    </source>
</reference>
<sequence length="111" mass="12642">MKNVAQENEKAISGAIKIAEREIRDHLDVLVRQSVEDTLNALLNAEADAICQASRYQRSPDRQDTRAGSYKRKLLTKAGEVELQVPRYERCRLKHKSLSVIRQSKAVLKKP</sequence>
<evidence type="ECO:0000256" key="5">
    <source>
        <dbReference type="ARBA" id="ARBA00023172"/>
    </source>
</evidence>
<evidence type="ECO:0000256" key="6">
    <source>
        <dbReference type="RuleBase" id="RU365089"/>
    </source>
</evidence>
<dbReference type="PANTHER" id="PTHR33217:SF7">
    <property type="entry name" value="TRANSPOSASE FOR INSERTION SEQUENCE ELEMENT IS1081"/>
    <property type="match status" value="1"/>
</dbReference>
<dbReference type="GO" id="GO:0003677">
    <property type="term" value="F:DNA binding"/>
    <property type="evidence" value="ECO:0007669"/>
    <property type="project" value="UniProtKB-UniRule"/>
</dbReference>
<keyword evidence="3 6" id="KW-0815">Transposition</keyword>
<evidence type="ECO:0000256" key="4">
    <source>
        <dbReference type="ARBA" id="ARBA00023125"/>
    </source>
</evidence>
<evidence type="ECO:0000313" key="7">
    <source>
        <dbReference type="EMBL" id="PVY38030.1"/>
    </source>
</evidence>
<dbReference type="GO" id="GO:0004803">
    <property type="term" value="F:transposase activity"/>
    <property type="evidence" value="ECO:0007669"/>
    <property type="project" value="UniProtKB-UniRule"/>
</dbReference>
<evidence type="ECO:0000313" key="8">
    <source>
        <dbReference type="Proteomes" id="UP000245959"/>
    </source>
</evidence>
<dbReference type="Pfam" id="PF00872">
    <property type="entry name" value="Transposase_mut"/>
    <property type="match status" value="1"/>
</dbReference>
<dbReference type="InterPro" id="IPR001207">
    <property type="entry name" value="Transposase_mutator"/>
</dbReference>
<dbReference type="PANTHER" id="PTHR33217">
    <property type="entry name" value="TRANSPOSASE FOR INSERTION SEQUENCE ELEMENT IS1081"/>
    <property type="match status" value="1"/>
</dbReference>
<evidence type="ECO:0000256" key="1">
    <source>
        <dbReference type="ARBA" id="ARBA00002190"/>
    </source>
</evidence>
<comment type="function">
    <text evidence="1 6">Required for the transposition of the insertion element.</text>
</comment>
<accession>A0A2U1ANM5</accession>
<keyword evidence="4 6" id="KW-0238">DNA-binding</keyword>
<evidence type="ECO:0000256" key="2">
    <source>
        <dbReference type="ARBA" id="ARBA00010961"/>
    </source>
</evidence>
<comment type="similarity">
    <text evidence="2 6">Belongs to the transposase mutator family.</text>
</comment>
<comment type="caution">
    <text evidence="7">The sequence shown here is derived from an EMBL/GenBank/DDBJ whole genome shotgun (WGS) entry which is preliminary data.</text>
</comment>
<protein>
    <recommendedName>
        <fullName evidence="6">Mutator family transposase</fullName>
    </recommendedName>
</protein>
<name>A0A2U1ANM5_9BACT</name>
<proteinExistence type="inferred from homology"/>
<organism evidence="7 8">
    <name type="scientific">Victivallis vadensis</name>
    <dbReference type="NCBI Taxonomy" id="172901"/>
    <lineage>
        <taxon>Bacteria</taxon>
        <taxon>Pseudomonadati</taxon>
        <taxon>Lentisphaerota</taxon>
        <taxon>Lentisphaeria</taxon>
        <taxon>Victivallales</taxon>
        <taxon>Victivallaceae</taxon>
        <taxon>Victivallis</taxon>
    </lineage>
</organism>
<keyword evidence="8" id="KW-1185">Reference proteome</keyword>
<dbReference type="EMBL" id="QEKH01000029">
    <property type="protein sequence ID" value="PVY38030.1"/>
    <property type="molecule type" value="Genomic_DNA"/>
</dbReference>
<evidence type="ECO:0000256" key="3">
    <source>
        <dbReference type="ARBA" id="ARBA00022578"/>
    </source>
</evidence>
<keyword evidence="6" id="KW-0814">Transposable element</keyword>
<gene>
    <name evidence="7" type="ORF">C8D82_12952</name>
</gene>
<keyword evidence="5 6" id="KW-0233">DNA recombination</keyword>
<dbReference type="Proteomes" id="UP000245959">
    <property type="component" value="Unassembled WGS sequence"/>
</dbReference>